<sequence length="377" mass="42687">MPPQEPAMPSSTLLASQNSSSESLDLMRNDYIQGTAKKSSHTEYTREQLLSFAKCFTSDAVKASSRFFKAINFITAVPSILIRYGILFPLRFFTLSASTIAFFMALPIGVTLKSSDIVVGYALKIASVLRLLILPCLFCVFQSLCVKYYCKGILFSLGVKVNYIGEKPQLNEPHVFVANHTSYLDYILLGAHKFPHAVVMARHTGALGFLQNNGLNYLHSMCFDRANITERKDLSESLKKHVKSPDTWKNPMIIFPEGTCVNNKYAIRFQKGAFELGVKVCPVGIKYGRSFGDPYWDTRKGFMHYAYYRMTRWITTVDVVYCEPEVPRRGETAVEYGERIKDRIATSIGLEKVDFNGMAKRDLLRVLNEETAYKKNI</sequence>
<evidence type="ECO:0000256" key="6">
    <source>
        <dbReference type="ARBA" id="ARBA00022692"/>
    </source>
</evidence>
<reference evidence="16" key="1">
    <citation type="submission" date="2014-09" db="EMBL/GenBank/DDBJ databases">
        <title>Draft genome sequence of an oleaginous Mucoromycotina fungus Mucor ambiguus NBRC6742.</title>
        <authorList>
            <person name="Takeda I."/>
            <person name="Yamane N."/>
            <person name="Morita T."/>
            <person name="Tamano K."/>
            <person name="Machida M."/>
            <person name="Baker S."/>
            <person name="Koike H."/>
        </authorList>
    </citation>
    <scope>NUCLEOTIDE SEQUENCE</scope>
    <source>
        <strain evidence="16">NBRC 6742</strain>
    </source>
</reference>
<evidence type="ECO:0000256" key="10">
    <source>
        <dbReference type="ARBA" id="ARBA00023209"/>
    </source>
</evidence>
<evidence type="ECO:0000256" key="3">
    <source>
        <dbReference type="ARBA" id="ARBA00008655"/>
    </source>
</evidence>
<organism evidence="16">
    <name type="scientific">Mucor ambiguus</name>
    <dbReference type="NCBI Taxonomy" id="91626"/>
    <lineage>
        <taxon>Eukaryota</taxon>
        <taxon>Fungi</taxon>
        <taxon>Fungi incertae sedis</taxon>
        <taxon>Mucoromycota</taxon>
        <taxon>Mucoromycotina</taxon>
        <taxon>Mucoromycetes</taxon>
        <taxon>Mucorales</taxon>
        <taxon>Mucorineae</taxon>
        <taxon>Mucoraceae</taxon>
        <taxon>Mucor</taxon>
    </lineage>
</organism>
<evidence type="ECO:0000256" key="13">
    <source>
        <dbReference type="SAM" id="MobiDB-lite"/>
    </source>
</evidence>
<evidence type="ECO:0000256" key="4">
    <source>
        <dbReference type="ARBA" id="ARBA00022516"/>
    </source>
</evidence>
<evidence type="ECO:0000256" key="12">
    <source>
        <dbReference type="ARBA" id="ARBA00023315"/>
    </source>
</evidence>
<evidence type="ECO:0000256" key="5">
    <source>
        <dbReference type="ARBA" id="ARBA00022679"/>
    </source>
</evidence>
<accession>A0A0C9MNS4</accession>
<evidence type="ECO:0000259" key="15">
    <source>
        <dbReference type="SMART" id="SM00563"/>
    </source>
</evidence>
<evidence type="ECO:0000256" key="7">
    <source>
        <dbReference type="ARBA" id="ARBA00022989"/>
    </source>
</evidence>
<comment type="pathway">
    <text evidence="2">Lipid metabolism.</text>
</comment>
<keyword evidence="5" id="KW-0808">Transferase</keyword>
<feature type="transmembrane region" description="Helical" evidence="14">
    <location>
        <begin position="122"/>
        <end position="144"/>
    </location>
</feature>
<dbReference type="GO" id="GO:0008654">
    <property type="term" value="P:phospholipid biosynthetic process"/>
    <property type="evidence" value="ECO:0007669"/>
    <property type="project" value="UniProtKB-KW"/>
</dbReference>
<dbReference type="PANTHER" id="PTHR23063">
    <property type="entry name" value="PHOSPHOLIPID ACYLTRANSFERASE"/>
    <property type="match status" value="1"/>
</dbReference>
<gene>
    <name evidence="16" type="ORF">MAM1_0076c04374</name>
</gene>
<dbReference type="Proteomes" id="UP000053815">
    <property type="component" value="Unassembled WGS sequence"/>
</dbReference>
<keyword evidence="9 14" id="KW-0472">Membrane</keyword>
<feature type="domain" description="Phospholipid/glycerol acyltransferase" evidence="15">
    <location>
        <begin position="174"/>
        <end position="288"/>
    </location>
</feature>
<proteinExistence type="inferred from homology"/>
<dbReference type="GO" id="GO:0019432">
    <property type="term" value="P:triglyceride biosynthetic process"/>
    <property type="evidence" value="ECO:0007669"/>
    <property type="project" value="TreeGrafter"/>
</dbReference>
<dbReference type="AlphaFoldDB" id="A0A0C9MNS4"/>
<evidence type="ECO:0000313" key="17">
    <source>
        <dbReference type="Proteomes" id="UP000053815"/>
    </source>
</evidence>
<dbReference type="PANTHER" id="PTHR23063:SF2">
    <property type="entry name" value="GLYCEROL-3-PHOSPHATE ACYLTRANSFERASE 4, ISOFORM D-RELATED"/>
    <property type="match status" value="1"/>
</dbReference>
<dbReference type="GO" id="GO:0016020">
    <property type="term" value="C:membrane"/>
    <property type="evidence" value="ECO:0007669"/>
    <property type="project" value="UniProtKB-SubCell"/>
</dbReference>
<keyword evidence="11" id="KW-1208">Phospholipid metabolism</keyword>
<evidence type="ECO:0000256" key="1">
    <source>
        <dbReference type="ARBA" id="ARBA00004370"/>
    </source>
</evidence>
<dbReference type="GO" id="GO:0004366">
    <property type="term" value="F:glycerol-3-phosphate O-acyltransferase activity"/>
    <property type="evidence" value="ECO:0007669"/>
    <property type="project" value="TreeGrafter"/>
</dbReference>
<name>A0A0C9MNS4_9FUNG</name>
<keyword evidence="7 14" id="KW-1133">Transmembrane helix</keyword>
<evidence type="ECO:0000256" key="9">
    <source>
        <dbReference type="ARBA" id="ARBA00023136"/>
    </source>
</evidence>
<comment type="subcellular location">
    <subcellularLocation>
        <location evidence="1">Membrane</location>
    </subcellularLocation>
</comment>
<dbReference type="STRING" id="91626.A0A0C9MNS4"/>
<feature type="compositionally biased region" description="Low complexity" evidence="13">
    <location>
        <begin position="10"/>
        <end position="20"/>
    </location>
</feature>
<dbReference type="InterPro" id="IPR045252">
    <property type="entry name" value="LPCAT1-like"/>
</dbReference>
<evidence type="ECO:0000313" key="16">
    <source>
        <dbReference type="EMBL" id="GAN04907.1"/>
    </source>
</evidence>
<dbReference type="InterPro" id="IPR002123">
    <property type="entry name" value="Plipid/glycerol_acylTrfase"/>
</dbReference>
<protein>
    <recommendedName>
        <fullName evidence="15">Phospholipid/glycerol acyltransferase domain-containing protein</fullName>
    </recommendedName>
</protein>
<evidence type="ECO:0000256" key="14">
    <source>
        <dbReference type="SAM" id="Phobius"/>
    </source>
</evidence>
<comment type="similarity">
    <text evidence="3">Belongs to the 1-acyl-sn-glycerol-3-phosphate acyltransferase family.</text>
</comment>
<dbReference type="GO" id="GO:0005783">
    <property type="term" value="C:endoplasmic reticulum"/>
    <property type="evidence" value="ECO:0007669"/>
    <property type="project" value="TreeGrafter"/>
</dbReference>
<keyword evidence="4" id="KW-0444">Lipid biosynthesis</keyword>
<dbReference type="Pfam" id="PF01553">
    <property type="entry name" value="Acyltransferase"/>
    <property type="match status" value="1"/>
</dbReference>
<evidence type="ECO:0000256" key="8">
    <source>
        <dbReference type="ARBA" id="ARBA00023098"/>
    </source>
</evidence>
<keyword evidence="17" id="KW-1185">Reference proteome</keyword>
<dbReference type="SMART" id="SM00563">
    <property type="entry name" value="PlsC"/>
    <property type="match status" value="1"/>
</dbReference>
<keyword evidence="8" id="KW-0443">Lipid metabolism</keyword>
<dbReference type="SUPFAM" id="SSF69593">
    <property type="entry name" value="Glycerol-3-phosphate (1)-acyltransferase"/>
    <property type="match status" value="1"/>
</dbReference>
<keyword evidence="6 14" id="KW-0812">Transmembrane</keyword>
<keyword evidence="10" id="KW-0594">Phospholipid biosynthesis</keyword>
<dbReference type="EMBL" id="DF836365">
    <property type="protein sequence ID" value="GAN04907.1"/>
    <property type="molecule type" value="Genomic_DNA"/>
</dbReference>
<evidence type="ECO:0000256" key="11">
    <source>
        <dbReference type="ARBA" id="ARBA00023264"/>
    </source>
</evidence>
<evidence type="ECO:0000256" key="2">
    <source>
        <dbReference type="ARBA" id="ARBA00005189"/>
    </source>
</evidence>
<keyword evidence="12" id="KW-0012">Acyltransferase</keyword>
<dbReference type="CDD" id="cd07991">
    <property type="entry name" value="LPLAT_LPCAT1-like"/>
    <property type="match status" value="1"/>
</dbReference>
<dbReference type="OrthoDB" id="202234at2759"/>
<feature type="region of interest" description="Disordered" evidence="13">
    <location>
        <begin position="1"/>
        <end position="20"/>
    </location>
</feature>
<feature type="transmembrane region" description="Helical" evidence="14">
    <location>
        <begin position="92"/>
        <end position="110"/>
    </location>
</feature>